<accession>A0AAW1K9C6</accession>
<comment type="caution">
    <text evidence="1">The sequence shown here is derived from an EMBL/GenBank/DDBJ whole genome shotgun (WGS) entry which is preliminary data.</text>
</comment>
<organism evidence="1 2">
    <name type="scientific">Saponaria officinalis</name>
    <name type="common">Common soapwort</name>
    <name type="synonym">Lychnis saponaria</name>
    <dbReference type="NCBI Taxonomy" id="3572"/>
    <lineage>
        <taxon>Eukaryota</taxon>
        <taxon>Viridiplantae</taxon>
        <taxon>Streptophyta</taxon>
        <taxon>Embryophyta</taxon>
        <taxon>Tracheophyta</taxon>
        <taxon>Spermatophyta</taxon>
        <taxon>Magnoliopsida</taxon>
        <taxon>eudicotyledons</taxon>
        <taxon>Gunneridae</taxon>
        <taxon>Pentapetalae</taxon>
        <taxon>Caryophyllales</taxon>
        <taxon>Caryophyllaceae</taxon>
        <taxon>Caryophylleae</taxon>
        <taxon>Saponaria</taxon>
    </lineage>
</organism>
<dbReference type="AlphaFoldDB" id="A0AAW1K9C6"/>
<evidence type="ECO:0008006" key="3">
    <source>
        <dbReference type="Google" id="ProtNLM"/>
    </source>
</evidence>
<sequence length="134" mass="15634">MGIAFSNCCFLCGDKAESHDHIFFECEYSRKCVLLLSSWLGVQIPLRGTLGWWIRLRTRSLAMKQLLGLAIASLLYHLWWARNMARIESFVPLPRMLCNDSRHDILTRVRVCNFSIVCSRVRSWVDDLQKRVCI</sequence>
<evidence type="ECO:0000313" key="2">
    <source>
        <dbReference type="Proteomes" id="UP001443914"/>
    </source>
</evidence>
<reference evidence="1" key="1">
    <citation type="submission" date="2024-03" db="EMBL/GenBank/DDBJ databases">
        <title>WGS assembly of Saponaria officinalis var. Norfolk2.</title>
        <authorList>
            <person name="Jenkins J."/>
            <person name="Shu S."/>
            <person name="Grimwood J."/>
            <person name="Barry K."/>
            <person name="Goodstein D."/>
            <person name="Schmutz J."/>
            <person name="Leebens-Mack J."/>
            <person name="Osbourn A."/>
        </authorList>
    </citation>
    <scope>NUCLEOTIDE SEQUENCE [LARGE SCALE GENOMIC DNA]</scope>
    <source>
        <strain evidence="1">JIC</strain>
    </source>
</reference>
<evidence type="ECO:0000313" key="1">
    <source>
        <dbReference type="EMBL" id="KAK9714431.1"/>
    </source>
</evidence>
<name>A0AAW1K9C6_SAPOF</name>
<gene>
    <name evidence="1" type="ORF">RND81_06G093800</name>
</gene>
<proteinExistence type="predicted"/>
<dbReference type="Proteomes" id="UP001443914">
    <property type="component" value="Unassembled WGS sequence"/>
</dbReference>
<dbReference type="EMBL" id="JBDFQZ010000006">
    <property type="protein sequence ID" value="KAK9714431.1"/>
    <property type="molecule type" value="Genomic_DNA"/>
</dbReference>
<keyword evidence="2" id="KW-1185">Reference proteome</keyword>
<protein>
    <recommendedName>
        <fullName evidence="3">Reverse transcriptase zinc-binding domain-containing protein</fullName>
    </recommendedName>
</protein>